<accession>F2NUK9</accession>
<feature type="domain" description="CobW C-terminal" evidence="3">
    <location>
        <begin position="286"/>
        <end position="401"/>
    </location>
</feature>
<feature type="region of interest" description="Disordered" evidence="2">
    <location>
        <begin position="233"/>
        <end position="281"/>
    </location>
</feature>
<dbReference type="Proteomes" id="UP000006852">
    <property type="component" value="Chromosome"/>
</dbReference>
<evidence type="ECO:0000313" key="4">
    <source>
        <dbReference type="EMBL" id="AEB13572.1"/>
    </source>
</evidence>
<comment type="function">
    <text evidence="1">Zinc chaperone that directly transfers zinc cofactor to target proteins, thereby activating them. Zinc is transferred from the CXCC motif in the GTPase domain to the zinc binding site in target proteins in a process requiring GTP hydrolysis.</text>
</comment>
<dbReference type="SMART" id="SM00833">
    <property type="entry name" value="CobW_C"/>
    <property type="match status" value="1"/>
</dbReference>
<evidence type="ECO:0000313" key="5">
    <source>
        <dbReference type="Proteomes" id="UP000006852"/>
    </source>
</evidence>
<dbReference type="CDD" id="cd03112">
    <property type="entry name" value="CobW-like"/>
    <property type="match status" value="1"/>
</dbReference>
<dbReference type="PANTHER" id="PTHR43603:SF1">
    <property type="entry name" value="ZINC-REGULATED GTPASE METALLOPROTEIN ACTIVATOR 1"/>
    <property type="match status" value="1"/>
</dbReference>
<gene>
    <name evidence="4" type="ordered locus">Tresu_0631</name>
</gene>
<sequence>MKKLTPITLLCGYLGAGKTTLLNKVLSNQEGYKVAVIVNDIGEVNFDEKLIADGAKITDTSSIVPLTNGCICCTLKTQLAQNIENLIKSGKFDYIMIEASGVCEPMPIVQELETIKNGNVDNVVGVVDAARLVDEFAGGDKLLKKDSIEEEDVESLLVQQIEFCSTLVINKKDLVSDEEFKKVRKVIEVLHPGVKIIETSHGDVDVKEIMGTNSFEFDSVYASAGWCKHLEEDEVEDEHHEEHHHREEEHEEHHHHEHDEHDHEEHGHHHHHEHRHEGESEDEYGIGTFIYYRRKPFDRQLLDEYANTWPRNIIRCKGLMWFADEPEMAWVFETSGRQIQAGYSGQWVAACSPAEQKKILEENPKIKDEWDKDVGDRMIKLCIIGQNLDKEKISAELDKCLAK</sequence>
<dbReference type="Gene3D" id="3.40.50.300">
    <property type="entry name" value="P-loop containing nucleotide triphosphate hydrolases"/>
    <property type="match status" value="1"/>
</dbReference>
<dbReference type="InterPro" id="IPR003495">
    <property type="entry name" value="CobW/HypB/UreG_nucleotide-bd"/>
</dbReference>
<evidence type="ECO:0000259" key="3">
    <source>
        <dbReference type="SMART" id="SM00833"/>
    </source>
</evidence>
<dbReference type="SUPFAM" id="SSF90002">
    <property type="entry name" value="Hypothetical protein YjiA, C-terminal domain"/>
    <property type="match status" value="1"/>
</dbReference>
<dbReference type="OrthoDB" id="9808822at2"/>
<dbReference type="STRING" id="869209.Tresu_0631"/>
<dbReference type="InterPro" id="IPR011629">
    <property type="entry name" value="CobW-like_C"/>
</dbReference>
<dbReference type="InterPro" id="IPR051927">
    <property type="entry name" value="Zn_Chap_cDPG_Synth"/>
</dbReference>
<dbReference type="Pfam" id="PF02492">
    <property type="entry name" value="cobW"/>
    <property type="match status" value="1"/>
</dbReference>
<dbReference type="HOGENOM" id="CLU_017452_2_0_12"/>
<feature type="compositionally biased region" description="Basic and acidic residues" evidence="2">
    <location>
        <begin position="237"/>
        <end position="267"/>
    </location>
</feature>
<keyword evidence="5" id="KW-1185">Reference proteome</keyword>
<dbReference type="AlphaFoldDB" id="F2NUK9"/>
<evidence type="ECO:0000256" key="2">
    <source>
        <dbReference type="SAM" id="MobiDB-lite"/>
    </source>
</evidence>
<proteinExistence type="predicted"/>
<dbReference type="RefSeq" id="WP_013700879.1">
    <property type="nucleotide sequence ID" value="NC_015385.1"/>
</dbReference>
<evidence type="ECO:0000256" key="1">
    <source>
        <dbReference type="ARBA" id="ARBA00045658"/>
    </source>
</evidence>
<dbReference type="EMBL" id="CP002631">
    <property type="protein sequence ID" value="AEB13572.1"/>
    <property type="molecule type" value="Genomic_DNA"/>
</dbReference>
<reference evidence="5" key="2">
    <citation type="submission" date="2011-04" db="EMBL/GenBank/DDBJ databases">
        <title>The complete genome of chromosome of Treponema succinifaciens DSM 2489.</title>
        <authorList>
            <person name="Lucas S."/>
            <person name="Copeland A."/>
            <person name="Lapidus A."/>
            <person name="Bruce D."/>
            <person name="Goodwin L."/>
            <person name="Pitluck S."/>
            <person name="Peters L."/>
            <person name="Kyrpides N."/>
            <person name="Mavromatis K."/>
            <person name="Ivanova N."/>
            <person name="Ovchinnikova G."/>
            <person name="Teshima H."/>
            <person name="Detter J.C."/>
            <person name="Tapia R."/>
            <person name="Han C."/>
            <person name="Land M."/>
            <person name="Hauser L."/>
            <person name="Markowitz V."/>
            <person name="Cheng J.-F."/>
            <person name="Hugenholtz P."/>
            <person name="Woyke T."/>
            <person name="Wu D."/>
            <person name="Gronow S."/>
            <person name="Wellnitz S."/>
            <person name="Brambilla E."/>
            <person name="Klenk H.-P."/>
            <person name="Eisen J.A."/>
        </authorList>
    </citation>
    <scope>NUCLEOTIDE SEQUENCE [LARGE SCALE GENOMIC DNA]</scope>
    <source>
        <strain evidence="5">ATCC 33096 / DSM 2489 / 6091</strain>
    </source>
</reference>
<protein>
    <submittedName>
        <fullName evidence="4">Cobalamin synthesis protein P47K</fullName>
    </submittedName>
</protein>
<dbReference type="InterPro" id="IPR027417">
    <property type="entry name" value="P-loop_NTPase"/>
</dbReference>
<dbReference type="PANTHER" id="PTHR43603">
    <property type="entry name" value="COBW DOMAIN-CONTAINING PROTEIN DDB_G0274527"/>
    <property type="match status" value="1"/>
</dbReference>
<organism evidence="4 5">
    <name type="scientific">Treponema succinifaciens (strain ATCC 33096 / DSM 2489 / 6091)</name>
    <dbReference type="NCBI Taxonomy" id="869209"/>
    <lineage>
        <taxon>Bacteria</taxon>
        <taxon>Pseudomonadati</taxon>
        <taxon>Spirochaetota</taxon>
        <taxon>Spirochaetia</taxon>
        <taxon>Spirochaetales</taxon>
        <taxon>Treponemataceae</taxon>
        <taxon>Treponema</taxon>
    </lineage>
</organism>
<name>F2NUK9_TRES6</name>
<dbReference type="Pfam" id="PF07683">
    <property type="entry name" value="CobW_C"/>
    <property type="match status" value="1"/>
</dbReference>
<dbReference type="KEGG" id="tsu:Tresu_0631"/>
<reference evidence="4 5" key="1">
    <citation type="journal article" date="2011" name="Stand. Genomic Sci.">
        <title>Complete genome sequence of Treponema succinifaciens type strain (6091).</title>
        <authorList>
            <person name="Han C."/>
            <person name="Gronow S."/>
            <person name="Teshima H."/>
            <person name="Lapidus A."/>
            <person name="Nolan M."/>
            <person name="Lucas S."/>
            <person name="Hammon N."/>
            <person name="Deshpande S."/>
            <person name="Cheng J.F."/>
            <person name="Zeytun A."/>
            <person name="Tapia R."/>
            <person name="Goodwin L."/>
            <person name="Pitluck S."/>
            <person name="Liolios K."/>
            <person name="Pagani I."/>
            <person name="Ivanova N."/>
            <person name="Mavromatis K."/>
            <person name="Mikhailova N."/>
            <person name="Huntemann M."/>
            <person name="Pati A."/>
            <person name="Chen A."/>
            <person name="Palaniappan K."/>
            <person name="Land M."/>
            <person name="Hauser L."/>
            <person name="Brambilla E.M."/>
            <person name="Rohde M."/>
            <person name="Goker M."/>
            <person name="Woyke T."/>
            <person name="Bristow J."/>
            <person name="Eisen J.A."/>
            <person name="Markowitz V."/>
            <person name="Hugenholtz P."/>
            <person name="Kyrpides N.C."/>
            <person name="Klenk H.P."/>
            <person name="Detter J.C."/>
        </authorList>
    </citation>
    <scope>NUCLEOTIDE SEQUENCE [LARGE SCALE GENOMIC DNA]</scope>
    <source>
        <strain evidence="5">ATCC 33096 / DSM 2489 / 6091</strain>
    </source>
</reference>
<dbReference type="eggNOG" id="COG0523">
    <property type="taxonomic scope" value="Bacteria"/>
</dbReference>
<dbReference type="GeneID" id="302997831"/>
<dbReference type="SUPFAM" id="SSF52540">
    <property type="entry name" value="P-loop containing nucleoside triphosphate hydrolases"/>
    <property type="match status" value="1"/>
</dbReference>